<dbReference type="AlphaFoldDB" id="A0A3E0DVV7"/>
<comment type="caution">
    <text evidence="1">The sequence shown here is derived from an EMBL/GenBank/DDBJ whole genome shotgun (WGS) entry which is preliminary data.</text>
</comment>
<dbReference type="RefSeq" id="WP_115815268.1">
    <property type="nucleotide sequence ID" value="NZ_QUNI01000028.1"/>
</dbReference>
<evidence type="ECO:0000313" key="2">
    <source>
        <dbReference type="Proteomes" id="UP000257136"/>
    </source>
</evidence>
<dbReference type="OrthoDB" id="1256117at2"/>
<protein>
    <recommendedName>
        <fullName evidence="3">Lipocalin-like protein</fullName>
    </recommendedName>
</protein>
<sequence length="162" mass="19175">MKKNYLTIVALIFLILLSCEKKQAINTNAFQNRWESMYGNLTIYSNNTFEYNRYTCISHSISKGKWKITNDTLVLNSFEPKGCYFIENFLFGPPYKDSSTNHKKTIKDCMPNTGYINFKNEKFYIKDSLLLFKTPFNNKELNNFYNFKRAPYKKQTVNNTKL</sequence>
<dbReference type="Proteomes" id="UP000257136">
    <property type="component" value="Unassembled WGS sequence"/>
</dbReference>
<gene>
    <name evidence="1" type="ORF">C8P67_1287</name>
</gene>
<evidence type="ECO:0008006" key="3">
    <source>
        <dbReference type="Google" id="ProtNLM"/>
    </source>
</evidence>
<proteinExistence type="predicted"/>
<evidence type="ECO:0000313" key="1">
    <source>
        <dbReference type="EMBL" id="REG88767.1"/>
    </source>
</evidence>
<accession>A0A3E0DVV7</accession>
<dbReference type="PROSITE" id="PS51257">
    <property type="entry name" value="PROKAR_LIPOPROTEIN"/>
    <property type="match status" value="1"/>
</dbReference>
<reference evidence="1 2" key="1">
    <citation type="submission" date="2018-08" db="EMBL/GenBank/DDBJ databases">
        <title>Genomic Encyclopedia of Archaeal and Bacterial Type Strains, Phase II (KMG-II): from individual species to whole genera.</title>
        <authorList>
            <person name="Goeker M."/>
        </authorList>
    </citation>
    <scope>NUCLEOTIDE SEQUENCE [LARGE SCALE GENOMIC DNA]</scope>
    <source>
        <strain evidence="1 2">DSM 100880</strain>
    </source>
</reference>
<dbReference type="EMBL" id="QUNI01000028">
    <property type="protein sequence ID" value="REG88767.1"/>
    <property type="molecule type" value="Genomic_DNA"/>
</dbReference>
<name>A0A3E0DVV7_9FLAO</name>
<organism evidence="1 2">
    <name type="scientific">Flavobacterium aquicola</name>
    <dbReference type="NCBI Taxonomy" id="1682742"/>
    <lineage>
        <taxon>Bacteria</taxon>
        <taxon>Pseudomonadati</taxon>
        <taxon>Bacteroidota</taxon>
        <taxon>Flavobacteriia</taxon>
        <taxon>Flavobacteriales</taxon>
        <taxon>Flavobacteriaceae</taxon>
        <taxon>Flavobacterium</taxon>
    </lineage>
</organism>
<keyword evidence="2" id="KW-1185">Reference proteome</keyword>